<keyword evidence="13" id="KW-0413">Isomerase</keyword>
<name>A0A062XZY9_9BACT</name>
<dbReference type="InterPro" id="IPR001086">
    <property type="entry name" value="Preph_deHydtase"/>
</dbReference>
<evidence type="ECO:0000256" key="18">
    <source>
        <dbReference type="ARBA" id="ARBA00047848"/>
    </source>
</evidence>
<keyword evidence="12" id="KW-0584">Phenylalanine biosynthesis</keyword>
<dbReference type="RefSeq" id="WP_038048106.1">
    <property type="nucleotide sequence ID" value="NZ_JMFG01000011.1"/>
</dbReference>
<evidence type="ECO:0000256" key="20">
    <source>
        <dbReference type="PIRSR" id="PIRSR001500-2"/>
    </source>
</evidence>
<keyword evidence="25" id="KW-1185">Reference proteome</keyword>
<evidence type="ECO:0000256" key="16">
    <source>
        <dbReference type="ARBA" id="ARBA00031175"/>
    </source>
</evidence>
<keyword evidence="11" id="KW-0057">Aromatic amino acid biosynthesis</keyword>
<keyword evidence="9" id="KW-0963">Cytoplasm</keyword>
<accession>A0A062XZY9</accession>
<dbReference type="EC" id="4.2.1.51" evidence="7"/>
<feature type="site" description="Essential for prephenate dehydratase activity" evidence="20">
    <location>
        <position position="278"/>
    </location>
</feature>
<dbReference type="Gene3D" id="1.20.59.10">
    <property type="entry name" value="Chorismate mutase"/>
    <property type="match status" value="1"/>
</dbReference>
<evidence type="ECO:0000256" key="12">
    <source>
        <dbReference type="ARBA" id="ARBA00023222"/>
    </source>
</evidence>
<dbReference type="CDD" id="cd13631">
    <property type="entry name" value="PBP2_Ct-PDT_like"/>
    <property type="match status" value="1"/>
</dbReference>
<feature type="domain" description="Chorismate mutase" evidence="21">
    <location>
        <begin position="1"/>
        <end position="92"/>
    </location>
</feature>
<organism evidence="24 25">
    <name type="scientific">Thermoanaerobaculum aquaticum</name>
    <dbReference type="NCBI Taxonomy" id="1312852"/>
    <lineage>
        <taxon>Bacteria</taxon>
        <taxon>Pseudomonadati</taxon>
        <taxon>Acidobacteriota</taxon>
        <taxon>Thermoanaerobaculia</taxon>
        <taxon>Thermoanaerobaculales</taxon>
        <taxon>Thermoanaerobaculaceae</taxon>
        <taxon>Thermoanaerobaculum</taxon>
    </lineage>
</organism>
<evidence type="ECO:0000256" key="7">
    <source>
        <dbReference type="ARBA" id="ARBA00013147"/>
    </source>
</evidence>
<dbReference type="InterPro" id="IPR045865">
    <property type="entry name" value="ACT-like_dom_sf"/>
</dbReference>
<dbReference type="OrthoDB" id="9802281at2"/>
<dbReference type="PROSITE" id="PS51168">
    <property type="entry name" value="CHORISMATE_MUT_2"/>
    <property type="match status" value="1"/>
</dbReference>
<evidence type="ECO:0000256" key="2">
    <source>
        <dbReference type="ARBA" id="ARBA00002364"/>
    </source>
</evidence>
<feature type="binding site" evidence="19">
    <location>
        <position position="48"/>
    </location>
    <ligand>
        <name>substrate</name>
    </ligand>
</feature>
<dbReference type="EMBL" id="JMFG01000011">
    <property type="protein sequence ID" value="KDA54085.1"/>
    <property type="molecule type" value="Genomic_DNA"/>
</dbReference>
<evidence type="ECO:0000256" key="6">
    <source>
        <dbReference type="ARBA" id="ARBA00012404"/>
    </source>
</evidence>
<comment type="catalytic activity">
    <reaction evidence="18">
        <text>prephenate + H(+) = 3-phenylpyruvate + CO2 + H2O</text>
        <dbReference type="Rhea" id="RHEA:21648"/>
        <dbReference type="ChEBI" id="CHEBI:15377"/>
        <dbReference type="ChEBI" id="CHEBI:15378"/>
        <dbReference type="ChEBI" id="CHEBI:16526"/>
        <dbReference type="ChEBI" id="CHEBI:18005"/>
        <dbReference type="ChEBI" id="CHEBI:29934"/>
        <dbReference type="EC" id="4.2.1.51"/>
    </reaction>
</comment>
<comment type="subcellular location">
    <subcellularLocation>
        <location evidence="3">Cytoplasm</location>
    </subcellularLocation>
</comment>
<dbReference type="PROSITE" id="PS51171">
    <property type="entry name" value="PREPHENATE_DEHYDR_3"/>
    <property type="match status" value="1"/>
</dbReference>
<comment type="caution">
    <text evidence="24">The sequence shown here is derived from an EMBL/GenBank/DDBJ whole genome shotgun (WGS) entry which is preliminary data.</text>
</comment>
<dbReference type="AlphaFoldDB" id="A0A062XZY9"/>
<comment type="catalytic activity">
    <reaction evidence="1">
        <text>chorismate = prephenate</text>
        <dbReference type="Rhea" id="RHEA:13897"/>
        <dbReference type="ChEBI" id="CHEBI:29748"/>
        <dbReference type="ChEBI" id="CHEBI:29934"/>
        <dbReference type="EC" id="5.4.99.5"/>
    </reaction>
</comment>
<evidence type="ECO:0000256" key="19">
    <source>
        <dbReference type="PIRSR" id="PIRSR001500-1"/>
    </source>
</evidence>
<dbReference type="SMART" id="SM00830">
    <property type="entry name" value="CM_2"/>
    <property type="match status" value="1"/>
</dbReference>
<dbReference type="Proteomes" id="UP000027284">
    <property type="component" value="Unassembled WGS sequence"/>
</dbReference>
<dbReference type="Pfam" id="PF01817">
    <property type="entry name" value="CM_2"/>
    <property type="match status" value="1"/>
</dbReference>
<reference evidence="24 25" key="1">
    <citation type="submission" date="2014-04" db="EMBL/GenBank/DDBJ databases">
        <title>The Genome Sequence of Thermoanaerobaculum aquaticum MP-01, The First Cultivated Group 23 Acidobacterium.</title>
        <authorList>
            <person name="Stamps B.W."/>
            <person name="Losey N.A."/>
            <person name="Lawson P.A."/>
            <person name="Stevenson B.S."/>
        </authorList>
    </citation>
    <scope>NUCLEOTIDE SEQUENCE [LARGE SCALE GENOMIC DNA]</scope>
    <source>
        <strain evidence="24 25">MP-01</strain>
    </source>
</reference>
<dbReference type="GO" id="GO:0005737">
    <property type="term" value="C:cytoplasm"/>
    <property type="evidence" value="ECO:0007669"/>
    <property type="project" value="UniProtKB-SubCell"/>
</dbReference>
<feature type="binding site" evidence="19">
    <location>
        <position position="84"/>
    </location>
    <ligand>
        <name>substrate</name>
    </ligand>
</feature>
<dbReference type="SUPFAM" id="SSF55021">
    <property type="entry name" value="ACT-like"/>
    <property type="match status" value="1"/>
</dbReference>
<dbReference type="PANTHER" id="PTHR21022">
    <property type="entry name" value="PREPHENATE DEHYDRATASE P PROTEIN"/>
    <property type="match status" value="1"/>
</dbReference>
<evidence type="ECO:0000256" key="1">
    <source>
        <dbReference type="ARBA" id="ARBA00000824"/>
    </source>
</evidence>
<dbReference type="InterPro" id="IPR008242">
    <property type="entry name" value="Chor_mutase/pphenate_deHydtase"/>
</dbReference>
<dbReference type="GO" id="GO:0009094">
    <property type="term" value="P:L-phenylalanine biosynthetic process"/>
    <property type="evidence" value="ECO:0007669"/>
    <property type="project" value="UniProtKB-UniPathway"/>
</dbReference>
<evidence type="ECO:0000256" key="8">
    <source>
        <dbReference type="ARBA" id="ARBA00014401"/>
    </source>
</evidence>
<dbReference type="PROSITE" id="PS00858">
    <property type="entry name" value="PREPHENATE_DEHYDR_2"/>
    <property type="match status" value="1"/>
</dbReference>
<dbReference type="PANTHER" id="PTHR21022:SF19">
    <property type="entry name" value="PREPHENATE DEHYDRATASE-RELATED"/>
    <property type="match status" value="1"/>
</dbReference>
<feature type="binding site" evidence="19">
    <location>
        <position position="39"/>
    </location>
    <ligand>
        <name>substrate</name>
    </ligand>
</feature>
<dbReference type="FunFam" id="3.40.190.10:FF:000034">
    <property type="entry name" value="Chorismate mutase/prephenate dehydratase"/>
    <property type="match status" value="1"/>
</dbReference>
<feature type="binding site" evidence="19">
    <location>
        <position position="88"/>
    </location>
    <ligand>
        <name>substrate</name>
    </ligand>
</feature>
<dbReference type="NCBIfam" id="NF008865">
    <property type="entry name" value="PRK11898.1"/>
    <property type="match status" value="1"/>
</dbReference>
<dbReference type="SUPFAM" id="SSF48600">
    <property type="entry name" value="Chorismate mutase II"/>
    <property type="match status" value="1"/>
</dbReference>
<feature type="domain" description="Prephenate dehydratase" evidence="22">
    <location>
        <begin position="105"/>
        <end position="285"/>
    </location>
</feature>
<evidence type="ECO:0000256" key="11">
    <source>
        <dbReference type="ARBA" id="ARBA00023141"/>
    </source>
</evidence>
<dbReference type="STRING" id="1312852.EG19_00480"/>
<dbReference type="InterPro" id="IPR036263">
    <property type="entry name" value="Chorismate_II_sf"/>
</dbReference>
<dbReference type="GO" id="GO:0046417">
    <property type="term" value="P:chorismate metabolic process"/>
    <property type="evidence" value="ECO:0007669"/>
    <property type="project" value="InterPro"/>
</dbReference>
<feature type="binding site" evidence="19">
    <location>
        <position position="28"/>
    </location>
    <ligand>
        <name>substrate</name>
    </ligand>
</feature>
<dbReference type="GO" id="GO:0004664">
    <property type="term" value="F:prephenate dehydratase activity"/>
    <property type="evidence" value="ECO:0007669"/>
    <property type="project" value="UniProtKB-EC"/>
</dbReference>
<comment type="pathway">
    <text evidence="4">Amino-acid biosynthesis; L-phenylalanine biosynthesis; phenylpyruvate from prephenate: step 1/1.</text>
</comment>
<sequence>MEDHANLVLLRNQVDELDRKLLFLLRERLELVANIARQKRESLSSLRDPERERAVLARVEALAGEAGLDPGLSRELFRVVLAMSVRVQEQALLGVHPSWARNAHRCCYQGSPYAYSHLAAQRFFGSKSRHMDFLGMPTFAACVSAVETGEAGWAVLPIENTTAGSINETYDLLRHAAVSIVGEEVLPVEHCLLGLPGASLTGIRVVLSHPQALAQCRGFLASLPNVQVQAFVDTAEAAREVAHRQDPAVAAVASAEAGEAYGLQVLARAIADQQENWTRFVVVAANPLVPDPTLPAKTSLIFTTPHREGALAHCLAILAKHGLNLTKLESRPLPSRPWEYMFYVDFMGSLVEERVTLALGELESFCPFLKVLGSYPARTMAPGSESGS</sequence>
<evidence type="ECO:0000256" key="13">
    <source>
        <dbReference type="ARBA" id="ARBA00023235"/>
    </source>
</evidence>
<evidence type="ECO:0000256" key="3">
    <source>
        <dbReference type="ARBA" id="ARBA00004496"/>
    </source>
</evidence>
<dbReference type="InterPro" id="IPR002701">
    <property type="entry name" value="CM_II_prokaryot"/>
</dbReference>
<evidence type="ECO:0000256" key="15">
    <source>
        <dbReference type="ARBA" id="ARBA00023268"/>
    </source>
</evidence>
<evidence type="ECO:0000256" key="5">
    <source>
        <dbReference type="ARBA" id="ARBA00004817"/>
    </source>
</evidence>
<evidence type="ECO:0000256" key="10">
    <source>
        <dbReference type="ARBA" id="ARBA00022605"/>
    </source>
</evidence>
<evidence type="ECO:0000259" key="22">
    <source>
        <dbReference type="PROSITE" id="PS51171"/>
    </source>
</evidence>
<dbReference type="SUPFAM" id="SSF53850">
    <property type="entry name" value="Periplasmic binding protein-like II"/>
    <property type="match status" value="1"/>
</dbReference>
<dbReference type="Pfam" id="PF00800">
    <property type="entry name" value="PDT"/>
    <property type="match status" value="1"/>
</dbReference>
<protein>
    <recommendedName>
        <fullName evidence="8">Bifunctional chorismate mutase/prephenate dehydratase</fullName>
        <ecNumber evidence="7">4.2.1.51</ecNumber>
        <ecNumber evidence="6">5.4.99.5</ecNumber>
    </recommendedName>
    <alternativeName>
        <fullName evidence="17">Chorismate mutase-prephenate dehydratase</fullName>
    </alternativeName>
    <alternativeName>
        <fullName evidence="16">p-protein</fullName>
    </alternativeName>
</protein>
<dbReference type="InterPro" id="IPR036979">
    <property type="entry name" value="CM_dom_sf"/>
</dbReference>
<dbReference type="InterPro" id="IPR002912">
    <property type="entry name" value="ACT_dom"/>
</dbReference>
<dbReference type="PROSITE" id="PS00857">
    <property type="entry name" value="PREPHENATE_DEHYDR_1"/>
    <property type="match status" value="1"/>
</dbReference>
<comment type="pathway">
    <text evidence="5">Metabolic intermediate biosynthesis; prephenate biosynthesis; prephenate from chorismate: step 1/1.</text>
</comment>
<evidence type="ECO:0000256" key="17">
    <source>
        <dbReference type="ARBA" id="ARBA00031520"/>
    </source>
</evidence>
<dbReference type="CDD" id="cd04905">
    <property type="entry name" value="ACT_CM-PDT"/>
    <property type="match status" value="1"/>
</dbReference>
<dbReference type="UniPathway" id="UPA00121">
    <property type="reaction ID" value="UER00345"/>
</dbReference>
<keyword evidence="10" id="KW-0028">Amino-acid biosynthesis</keyword>
<dbReference type="UniPathway" id="UPA00120">
    <property type="reaction ID" value="UER00203"/>
</dbReference>
<evidence type="ECO:0000313" key="24">
    <source>
        <dbReference type="EMBL" id="KDA54085.1"/>
    </source>
</evidence>
<comment type="function">
    <text evidence="2">Catalyzes the Claisen rearrangement of chorismate to prephenate and the decarboxylation/dehydration of prephenate to phenylpyruvate.</text>
</comment>
<evidence type="ECO:0000313" key="25">
    <source>
        <dbReference type="Proteomes" id="UP000027284"/>
    </source>
</evidence>
<evidence type="ECO:0000259" key="21">
    <source>
        <dbReference type="PROSITE" id="PS51168"/>
    </source>
</evidence>
<evidence type="ECO:0000256" key="4">
    <source>
        <dbReference type="ARBA" id="ARBA00004741"/>
    </source>
</evidence>
<feature type="domain" description="ACT" evidence="23">
    <location>
        <begin position="299"/>
        <end position="376"/>
    </location>
</feature>
<dbReference type="Gene3D" id="3.30.70.260">
    <property type="match status" value="1"/>
</dbReference>
<dbReference type="PROSITE" id="PS51671">
    <property type="entry name" value="ACT"/>
    <property type="match status" value="1"/>
</dbReference>
<dbReference type="EC" id="5.4.99.5" evidence="6"/>
<dbReference type="GO" id="GO:0004106">
    <property type="term" value="F:chorismate mutase activity"/>
    <property type="evidence" value="ECO:0007669"/>
    <property type="project" value="UniProtKB-EC"/>
</dbReference>
<dbReference type="Gene3D" id="3.40.190.10">
    <property type="entry name" value="Periplasmic binding protein-like II"/>
    <property type="match status" value="2"/>
</dbReference>
<proteinExistence type="predicted"/>
<feature type="binding site" evidence="19">
    <location>
        <position position="52"/>
    </location>
    <ligand>
        <name>substrate</name>
    </ligand>
</feature>
<dbReference type="PIRSF" id="PIRSF001500">
    <property type="entry name" value="Chor_mut_pdt_Ppr"/>
    <property type="match status" value="1"/>
</dbReference>
<evidence type="ECO:0000259" key="23">
    <source>
        <dbReference type="PROSITE" id="PS51671"/>
    </source>
</evidence>
<evidence type="ECO:0000256" key="9">
    <source>
        <dbReference type="ARBA" id="ARBA00022490"/>
    </source>
</evidence>
<evidence type="ECO:0000256" key="14">
    <source>
        <dbReference type="ARBA" id="ARBA00023239"/>
    </source>
</evidence>
<feature type="binding site" evidence="19">
    <location>
        <position position="11"/>
    </location>
    <ligand>
        <name>substrate</name>
    </ligand>
</feature>
<dbReference type="InterPro" id="IPR018528">
    <property type="entry name" value="Preph_deHydtase_CS"/>
</dbReference>
<keyword evidence="15" id="KW-0511">Multifunctional enzyme</keyword>
<keyword evidence="14" id="KW-0456">Lyase</keyword>
<gene>
    <name evidence="24" type="ORF">EG19_00480</name>
</gene>